<evidence type="ECO:0000313" key="1">
    <source>
        <dbReference type="EMBL" id="QJX80265.1"/>
    </source>
</evidence>
<dbReference type="Proteomes" id="UP000501076">
    <property type="component" value="Plasmid pFDU301A"/>
</dbReference>
<proteinExistence type="predicted"/>
<accession>A0A6M6E9J0</accession>
<dbReference type="RefSeq" id="WP_171778251.1">
    <property type="nucleotide sequence ID" value="NZ_CP045273.1"/>
</dbReference>
<dbReference type="AlphaFoldDB" id="A0A6M6E9J0"/>
<reference evidence="1 2" key="1">
    <citation type="submission" date="2019-10" db="EMBL/GenBank/DDBJ databases">
        <title>Complete genome sequences for adaption low water activity.</title>
        <authorList>
            <person name="Zhao L."/>
            <person name="Zhong J."/>
        </authorList>
    </citation>
    <scope>NUCLEOTIDE SEQUENCE [LARGE SCALE GENOMIC DNA]</scope>
    <source>
        <strain evidence="1 2">FDU301</strain>
        <plasmid evidence="2">pfdu301a</plasmid>
    </source>
</reference>
<evidence type="ECO:0000313" key="2">
    <source>
        <dbReference type="Proteomes" id="UP000501076"/>
    </source>
</evidence>
<organism evidence="1 2">
    <name type="scientific">Priestia megaterium</name>
    <name type="common">Bacillus megaterium</name>
    <dbReference type="NCBI Taxonomy" id="1404"/>
    <lineage>
        <taxon>Bacteria</taxon>
        <taxon>Bacillati</taxon>
        <taxon>Bacillota</taxon>
        <taxon>Bacilli</taxon>
        <taxon>Bacillales</taxon>
        <taxon>Bacillaceae</taxon>
        <taxon>Priestia</taxon>
    </lineage>
</organism>
<geneLocation type="plasmid" evidence="2">
    <name>pfdu301a</name>
</geneLocation>
<keyword evidence="1" id="KW-0614">Plasmid</keyword>
<gene>
    <name evidence="1" type="ORF">FDZ14_29655</name>
</gene>
<name>A0A6M6E9J0_PRIMG</name>
<sequence length="99" mass="11497">MYAKYGEILKKAKEFNYKQERYNHLKEIMKVARRAKLPFNHLDTAKLKDEIEFAISLTGATALYDAYKALGDDGYIVYLNNEGLLVYHYADGRIELSNK</sequence>
<dbReference type="EMBL" id="CP045273">
    <property type="protein sequence ID" value="QJX80265.1"/>
    <property type="molecule type" value="Genomic_DNA"/>
</dbReference>
<protein>
    <submittedName>
        <fullName evidence="1">Uncharacterized protein</fullName>
    </submittedName>
</protein>